<feature type="transmembrane region" description="Helical" evidence="6">
    <location>
        <begin position="20"/>
        <end position="46"/>
    </location>
</feature>
<gene>
    <name evidence="7" type="ORF">E4U43_005965</name>
</gene>
<dbReference type="Proteomes" id="UP000748025">
    <property type="component" value="Unassembled WGS sequence"/>
</dbReference>
<protein>
    <submittedName>
        <fullName evidence="7">Uncharacterized protein</fullName>
    </submittedName>
</protein>
<evidence type="ECO:0000256" key="6">
    <source>
        <dbReference type="SAM" id="Phobius"/>
    </source>
</evidence>
<evidence type="ECO:0000313" key="7">
    <source>
        <dbReference type="EMBL" id="KAG5985628.1"/>
    </source>
</evidence>
<keyword evidence="8" id="KW-1185">Reference proteome</keyword>
<evidence type="ECO:0000256" key="2">
    <source>
        <dbReference type="ARBA" id="ARBA00005587"/>
    </source>
</evidence>
<feature type="transmembrane region" description="Helical" evidence="6">
    <location>
        <begin position="53"/>
        <end position="72"/>
    </location>
</feature>
<reference evidence="7" key="1">
    <citation type="journal article" date="2020" name="bioRxiv">
        <title>Whole genome comparisons of ergot fungi reveals the divergence and evolution of species within the genus Claviceps are the result of varying mechanisms driving genome evolution and host range expansion.</title>
        <authorList>
            <person name="Wyka S.A."/>
            <person name="Mondo S.J."/>
            <person name="Liu M."/>
            <person name="Dettman J."/>
            <person name="Nalam V."/>
            <person name="Broders K.D."/>
        </authorList>
    </citation>
    <scope>NUCLEOTIDE SEQUENCE</scope>
    <source>
        <strain evidence="7">CCC 602</strain>
    </source>
</reference>
<evidence type="ECO:0000256" key="1">
    <source>
        <dbReference type="ARBA" id="ARBA00004141"/>
    </source>
</evidence>
<dbReference type="GO" id="GO:0005886">
    <property type="term" value="C:plasma membrane"/>
    <property type="evidence" value="ECO:0007669"/>
    <property type="project" value="TreeGrafter"/>
</dbReference>
<keyword evidence="3 6" id="KW-0812">Transmembrane</keyword>
<feature type="transmembrane region" description="Helical" evidence="6">
    <location>
        <begin position="169"/>
        <end position="191"/>
    </location>
</feature>
<keyword evidence="5 6" id="KW-0472">Membrane</keyword>
<comment type="similarity">
    <text evidence="2">Belongs to the acetate uptake transporter (AceTr) (TC 2.A.96) family.</text>
</comment>
<dbReference type="PANTHER" id="PTHR31123">
    <property type="entry name" value="ACCUMULATION OF DYADS PROTEIN 2-RELATED"/>
    <property type="match status" value="1"/>
</dbReference>
<dbReference type="InterPro" id="IPR051633">
    <property type="entry name" value="AceTr"/>
</dbReference>
<keyword evidence="4 6" id="KW-1133">Transmembrane helix</keyword>
<sequence>MAGFVLSLTPLSMDLMGWRGAGGSGAAGIPVYFFQGGLLMFIGALLEWILGNTFPAVVFSVFGTFWLAYAGVLNPNFAAFSSYAPLNATSPADGLVSEGFNASIAYWFLFMGVLCFLFLICSLRTNVVFVGIFLSLVLAFGLLTGAFLLKAEDRVGNAVQVDRLLVGAGATTFVTAMGGWYILLALLLAAVDFPLQIPVGDLSTIIKGKADKEKKETGFQDGRT</sequence>
<dbReference type="Pfam" id="PF01184">
    <property type="entry name" value="Gpr1_Fun34_YaaH"/>
    <property type="match status" value="1"/>
</dbReference>
<evidence type="ECO:0000256" key="5">
    <source>
        <dbReference type="ARBA" id="ARBA00023136"/>
    </source>
</evidence>
<dbReference type="OrthoDB" id="3648309at2759"/>
<dbReference type="InterPro" id="IPR000791">
    <property type="entry name" value="Gpr1/Fun34/SatP-like"/>
</dbReference>
<comment type="subcellular location">
    <subcellularLocation>
        <location evidence="1">Membrane</location>
        <topology evidence="1">Multi-pass membrane protein</topology>
    </subcellularLocation>
</comment>
<proteinExistence type="inferred from homology"/>
<comment type="caution">
    <text evidence="7">The sequence shown here is derived from an EMBL/GenBank/DDBJ whole genome shotgun (WGS) entry which is preliminary data.</text>
</comment>
<evidence type="ECO:0000256" key="3">
    <source>
        <dbReference type="ARBA" id="ARBA00022692"/>
    </source>
</evidence>
<dbReference type="AlphaFoldDB" id="A0A9P7N2U9"/>
<evidence type="ECO:0000313" key="8">
    <source>
        <dbReference type="Proteomes" id="UP000748025"/>
    </source>
</evidence>
<feature type="transmembrane region" description="Helical" evidence="6">
    <location>
        <begin position="104"/>
        <end position="121"/>
    </location>
</feature>
<feature type="transmembrane region" description="Helical" evidence="6">
    <location>
        <begin position="128"/>
        <end position="149"/>
    </location>
</feature>
<name>A0A9P7N2U9_9HYPO</name>
<dbReference type="EMBL" id="SRPW01004014">
    <property type="protein sequence ID" value="KAG5985628.1"/>
    <property type="molecule type" value="Genomic_DNA"/>
</dbReference>
<dbReference type="GO" id="GO:0015123">
    <property type="term" value="F:acetate transmembrane transporter activity"/>
    <property type="evidence" value="ECO:0007669"/>
    <property type="project" value="TreeGrafter"/>
</dbReference>
<dbReference type="PANTHER" id="PTHR31123:SF4">
    <property type="entry name" value="PROTEIN ALCS"/>
    <property type="match status" value="1"/>
</dbReference>
<organism evidence="7 8">
    <name type="scientific">Claviceps pusilla</name>
    <dbReference type="NCBI Taxonomy" id="123648"/>
    <lineage>
        <taxon>Eukaryota</taxon>
        <taxon>Fungi</taxon>
        <taxon>Dikarya</taxon>
        <taxon>Ascomycota</taxon>
        <taxon>Pezizomycotina</taxon>
        <taxon>Sordariomycetes</taxon>
        <taxon>Hypocreomycetidae</taxon>
        <taxon>Hypocreales</taxon>
        <taxon>Clavicipitaceae</taxon>
        <taxon>Claviceps</taxon>
    </lineage>
</organism>
<evidence type="ECO:0000256" key="4">
    <source>
        <dbReference type="ARBA" id="ARBA00022989"/>
    </source>
</evidence>
<accession>A0A9P7N2U9</accession>